<dbReference type="AlphaFoldDB" id="A0A6M4JEQ3"/>
<dbReference type="EMBL" id="CP053096">
    <property type="protein sequence ID" value="QJR43562.1"/>
    <property type="molecule type" value="Genomic_DNA"/>
</dbReference>
<dbReference type="Pfam" id="PF00198">
    <property type="entry name" value="2-oxoacid_dh"/>
    <property type="match status" value="1"/>
</dbReference>
<organism evidence="4 5">
    <name type="scientific">Mycoplasma miroungigenitalium</name>
    <dbReference type="NCBI Taxonomy" id="754515"/>
    <lineage>
        <taxon>Bacteria</taxon>
        <taxon>Bacillati</taxon>
        <taxon>Mycoplasmatota</taxon>
        <taxon>Mollicutes</taxon>
        <taxon>Mycoplasmataceae</taxon>
        <taxon>Mycoplasma</taxon>
    </lineage>
</organism>
<keyword evidence="5" id="KW-1185">Reference proteome</keyword>
<dbReference type="GO" id="GO:0031405">
    <property type="term" value="F:lipoic acid binding"/>
    <property type="evidence" value="ECO:0007669"/>
    <property type="project" value="TreeGrafter"/>
</dbReference>
<name>A0A6M4JEQ3_9MOLU</name>
<sequence>MSDMIQAKELVAKTEAITPIRKAIAKNLKQVVDNIAYCALTQKTDASALWNFRKQVVVSVQEKEGVKLTFLSWIIKATAIALTEFPAFAAKWDGEKGEVSYPETININIAVDTPYGLVVPVIRNVEKLSIVEIQKEIVRLAQLAQDKKLTMKDMSGGNFTVTNVGSMGVLFGSPIPNLGQTAILAVGSIVDGVKADKSGAFSLIKELYLTIAADHRWVDGGDMGRLNNRIMQLLQTPELLGEL</sequence>
<gene>
    <name evidence="4" type="ORF">HLA87_02045</name>
</gene>
<proteinExistence type="predicted"/>
<keyword evidence="3" id="KW-0012">Acyltransferase</keyword>
<dbReference type="SUPFAM" id="SSF52777">
    <property type="entry name" value="CoA-dependent acyltransferases"/>
    <property type="match status" value="1"/>
</dbReference>
<evidence type="ECO:0000256" key="1">
    <source>
        <dbReference type="ARBA" id="ARBA00001938"/>
    </source>
</evidence>
<comment type="cofactor">
    <cofactor evidence="1">
        <name>(R)-lipoate</name>
        <dbReference type="ChEBI" id="CHEBI:83088"/>
    </cofactor>
</comment>
<dbReference type="InterPro" id="IPR023213">
    <property type="entry name" value="CAT-like_dom_sf"/>
</dbReference>
<dbReference type="InterPro" id="IPR001078">
    <property type="entry name" value="2-oxoacid_DH_actylTfrase"/>
</dbReference>
<dbReference type="KEGG" id="mmir:HLA87_02045"/>
<evidence type="ECO:0000256" key="2">
    <source>
        <dbReference type="ARBA" id="ARBA00022679"/>
    </source>
</evidence>
<evidence type="ECO:0000256" key="3">
    <source>
        <dbReference type="ARBA" id="ARBA00023315"/>
    </source>
</evidence>
<dbReference type="GO" id="GO:0005737">
    <property type="term" value="C:cytoplasm"/>
    <property type="evidence" value="ECO:0007669"/>
    <property type="project" value="TreeGrafter"/>
</dbReference>
<dbReference type="RefSeq" id="WP_171111437.1">
    <property type="nucleotide sequence ID" value="NZ_CP053096.1"/>
</dbReference>
<evidence type="ECO:0000313" key="4">
    <source>
        <dbReference type="EMBL" id="QJR43562.1"/>
    </source>
</evidence>
<dbReference type="PANTHER" id="PTHR43178">
    <property type="entry name" value="DIHYDROLIPOAMIDE ACETYLTRANSFERASE COMPONENT OF PYRUVATE DEHYDROGENASE COMPLEX"/>
    <property type="match status" value="1"/>
</dbReference>
<accession>A0A6M4JEQ3</accession>
<reference evidence="4 5" key="1">
    <citation type="submission" date="2020-05" db="EMBL/GenBank/DDBJ databases">
        <title>Novel Mycoplasma species detected in Mirounga angustirostris (northern elephant seal) from the USA.</title>
        <authorList>
            <person name="Volokhov D.V."/>
        </authorList>
    </citation>
    <scope>NUCLEOTIDE SEQUENCE [LARGE SCALE GENOMIC DNA]</scope>
    <source>
        <strain evidence="4 5">Mirounga ES2806-GEN</strain>
    </source>
</reference>
<protein>
    <submittedName>
        <fullName evidence="4">Dihydrolipoamide acetyltransferase</fullName>
    </submittedName>
</protein>
<dbReference type="GO" id="GO:0016407">
    <property type="term" value="F:acetyltransferase activity"/>
    <property type="evidence" value="ECO:0007669"/>
    <property type="project" value="TreeGrafter"/>
</dbReference>
<dbReference type="InterPro" id="IPR050743">
    <property type="entry name" value="2-oxoacid_DH_E2_comp"/>
</dbReference>
<dbReference type="Proteomes" id="UP000500686">
    <property type="component" value="Chromosome"/>
</dbReference>
<keyword evidence="2 4" id="KW-0808">Transferase</keyword>
<evidence type="ECO:0000313" key="5">
    <source>
        <dbReference type="Proteomes" id="UP000500686"/>
    </source>
</evidence>
<dbReference type="PANTHER" id="PTHR43178:SF5">
    <property type="entry name" value="LIPOAMIDE ACYLTRANSFERASE COMPONENT OF BRANCHED-CHAIN ALPHA-KETO ACID DEHYDROGENASE COMPLEX, MITOCHONDRIAL"/>
    <property type="match status" value="1"/>
</dbReference>
<dbReference type="Gene3D" id="3.30.559.10">
    <property type="entry name" value="Chloramphenicol acetyltransferase-like domain"/>
    <property type="match status" value="1"/>
</dbReference>